<dbReference type="Proteomes" id="UP001596540">
    <property type="component" value="Unassembled WGS sequence"/>
</dbReference>
<sequence length="77" mass="9018">MIIRDGDGRFLMIERGWWPVGIDLLHRAGHLEVAEEDLLAARELYTTPPPYCMNCQMSLRTPEEVRVCRDIRHHTVM</sequence>
<dbReference type="RefSeq" id="WP_379873488.1">
    <property type="nucleotide sequence ID" value="NZ_JBHTBH010000014.1"/>
</dbReference>
<keyword evidence="2" id="KW-1185">Reference proteome</keyword>
<reference evidence="2" key="1">
    <citation type="journal article" date="2019" name="Int. J. Syst. Evol. Microbiol.">
        <title>The Global Catalogue of Microorganisms (GCM) 10K type strain sequencing project: providing services to taxonomists for standard genome sequencing and annotation.</title>
        <authorList>
            <consortium name="The Broad Institute Genomics Platform"/>
            <consortium name="The Broad Institute Genome Sequencing Center for Infectious Disease"/>
            <person name="Wu L."/>
            <person name="Ma J."/>
        </authorList>
    </citation>
    <scope>NUCLEOTIDE SEQUENCE [LARGE SCALE GENOMIC DNA]</scope>
    <source>
        <strain evidence="2">CGMCC 4.7382</strain>
    </source>
</reference>
<evidence type="ECO:0000313" key="1">
    <source>
        <dbReference type="EMBL" id="MFC7330849.1"/>
    </source>
</evidence>
<accession>A0ABW2KN45</accession>
<gene>
    <name evidence="1" type="ORF">ACFQRF_24240</name>
</gene>
<organism evidence="1 2">
    <name type="scientific">Marinactinospora rubrisoli</name>
    <dbReference type="NCBI Taxonomy" id="2715399"/>
    <lineage>
        <taxon>Bacteria</taxon>
        <taxon>Bacillati</taxon>
        <taxon>Actinomycetota</taxon>
        <taxon>Actinomycetes</taxon>
        <taxon>Streptosporangiales</taxon>
        <taxon>Nocardiopsidaceae</taxon>
        <taxon>Marinactinospora</taxon>
    </lineage>
</organism>
<name>A0ABW2KN45_9ACTN</name>
<evidence type="ECO:0000313" key="2">
    <source>
        <dbReference type="Proteomes" id="UP001596540"/>
    </source>
</evidence>
<protein>
    <submittedName>
        <fullName evidence="1">Uncharacterized protein</fullName>
    </submittedName>
</protein>
<proteinExistence type="predicted"/>
<dbReference type="EMBL" id="JBHTBH010000014">
    <property type="protein sequence ID" value="MFC7330849.1"/>
    <property type="molecule type" value="Genomic_DNA"/>
</dbReference>
<comment type="caution">
    <text evidence="1">The sequence shown here is derived from an EMBL/GenBank/DDBJ whole genome shotgun (WGS) entry which is preliminary data.</text>
</comment>